<feature type="disulfide bond" evidence="12">
    <location>
        <begin position="429"/>
        <end position="438"/>
    </location>
</feature>
<feature type="domain" description="Laminin EGF-like" evidence="15">
    <location>
        <begin position="1083"/>
        <end position="1130"/>
    </location>
</feature>
<feature type="disulfide bond" evidence="12">
    <location>
        <begin position="997"/>
        <end position="1006"/>
    </location>
</feature>
<reference evidence="18" key="2">
    <citation type="submission" date="2021-01" db="UniProtKB">
        <authorList>
            <consortium name="EnsemblMetazoa"/>
        </authorList>
    </citation>
    <scope>IDENTIFICATION</scope>
</reference>
<dbReference type="Pfam" id="PF00053">
    <property type="entry name" value="EGF_laminin"/>
    <property type="match status" value="12"/>
</dbReference>
<feature type="domain" description="Laminin EGF-like" evidence="15">
    <location>
        <begin position="401"/>
        <end position="458"/>
    </location>
</feature>
<dbReference type="FunFam" id="2.10.25.10:FF:000280">
    <property type="entry name" value="Laminin subunit beta 4"/>
    <property type="match status" value="1"/>
</dbReference>
<evidence type="ECO:0000256" key="4">
    <source>
        <dbReference type="ARBA" id="ARBA00022729"/>
    </source>
</evidence>
<keyword evidence="7" id="KW-0130">Cell adhesion</keyword>
<evidence type="ECO:0008006" key="20">
    <source>
        <dbReference type="Google" id="ProtNLM"/>
    </source>
</evidence>
<evidence type="ECO:0000313" key="18">
    <source>
        <dbReference type="EnsemblMetazoa" id="XP_030828530"/>
    </source>
</evidence>
<feature type="domain" description="Laminin IV type B" evidence="16">
    <location>
        <begin position="549"/>
        <end position="764"/>
    </location>
</feature>
<dbReference type="CDD" id="cd00055">
    <property type="entry name" value="EGF_Lam"/>
    <property type="match status" value="13"/>
</dbReference>
<dbReference type="Gene3D" id="2.10.25.10">
    <property type="entry name" value="Laminin"/>
    <property type="match status" value="11"/>
</dbReference>
<feature type="coiled-coil region" evidence="13">
    <location>
        <begin position="1585"/>
        <end position="1658"/>
    </location>
</feature>
<feature type="disulfide bond" evidence="12">
    <location>
        <begin position="770"/>
        <end position="782"/>
    </location>
</feature>
<feature type="disulfide bond" evidence="12">
    <location>
        <begin position="481"/>
        <end position="490"/>
    </location>
</feature>
<dbReference type="FunFam" id="2.10.25.10:FF:000130">
    <property type="entry name" value="Laminin subunit beta 1"/>
    <property type="match status" value="1"/>
</dbReference>
<keyword evidence="4 14" id="KW-0732">Signal</keyword>
<dbReference type="Proteomes" id="UP000007110">
    <property type="component" value="Unassembled WGS sequence"/>
</dbReference>
<dbReference type="GO" id="GO:0009888">
    <property type="term" value="P:tissue development"/>
    <property type="evidence" value="ECO:0000318"/>
    <property type="project" value="GO_Central"/>
</dbReference>
<dbReference type="OrthoDB" id="5985440at2759"/>
<dbReference type="KEGG" id="spu:582206"/>
<dbReference type="FunFam" id="2.10.25.10:FF:000084">
    <property type="entry name" value="Laminin subunit alpha 3"/>
    <property type="match status" value="1"/>
</dbReference>
<comment type="caution">
    <text evidence="12">Lacks conserved residue(s) required for the propagation of feature annotation.</text>
</comment>
<dbReference type="FunFam" id="2.10.25.10:FF:000011">
    <property type="entry name" value="Cadherin EGF LAG seven-pass G-type receptor"/>
    <property type="match status" value="2"/>
</dbReference>
<dbReference type="InParanoid" id="A0A7M7MYK6"/>
<dbReference type="GeneID" id="582206"/>
<evidence type="ECO:0000256" key="2">
    <source>
        <dbReference type="ARBA" id="ARBA00022525"/>
    </source>
</evidence>
<dbReference type="InterPro" id="IPR056558">
    <property type="entry name" value="LAMB1-4_helical"/>
</dbReference>
<dbReference type="PROSITE" id="PS51117">
    <property type="entry name" value="LAMININ_NTER"/>
    <property type="match status" value="1"/>
</dbReference>
<dbReference type="SUPFAM" id="SSF57997">
    <property type="entry name" value="Tropomyosin"/>
    <property type="match status" value="1"/>
</dbReference>
<feature type="domain" description="Laminin EGF-like" evidence="15">
    <location>
        <begin position="818"/>
        <end position="863"/>
    </location>
</feature>
<keyword evidence="2" id="KW-0964">Secreted</keyword>
<feature type="coiled-coil region" evidence="13">
    <location>
        <begin position="1361"/>
        <end position="1395"/>
    </location>
</feature>
<feature type="disulfide bond" evidence="12">
    <location>
        <begin position="791"/>
        <end position="800"/>
    </location>
</feature>
<dbReference type="GO" id="GO:0016477">
    <property type="term" value="P:cell migration"/>
    <property type="evidence" value="ECO:0000318"/>
    <property type="project" value="GO_Central"/>
</dbReference>
<dbReference type="PROSITE" id="PS01248">
    <property type="entry name" value="EGF_LAM_1"/>
    <property type="match status" value="4"/>
</dbReference>
<feature type="domain" description="Laminin EGF-like" evidence="15">
    <location>
        <begin position="973"/>
        <end position="1024"/>
    </location>
</feature>
<dbReference type="PRINTS" id="PR00011">
    <property type="entry name" value="EGFLAMININ"/>
</dbReference>
<proteinExistence type="predicted"/>
<keyword evidence="5" id="KW-0677">Repeat</keyword>
<evidence type="ECO:0000256" key="9">
    <source>
        <dbReference type="ARBA" id="ARBA00023157"/>
    </source>
</evidence>
<evidence type="ECO:0000256" key="6">
    <source>
        <dbReference type="ARBA" id="ARBA00022869"/>
    </source>
</evidence>
<dbReference type="OMA" id="DYQCDRE"/>
<dbReference type="GO" id="GO:0043256">
    <property type="term" value="C:laminin complex"/>
    <property type="evidence" value="ECO:0000318"/>
    <property type="project" value="GO_Central"/>
</dbReference>
<dbReference type="PROSITE" id="PS50027">
    <property type="entry name" value="EGF_LAM_2"/>
    <property type="match status" value="9"/>
</dbReference>
<dbReference type="FunFam" id="2.60.120.260:FF:000010">
    <property type="entry name" value="Laminin subunit beta 1"/>
    <property type="match status" value="1"/>
</dbReference>
<feature type="disulfide bond" evidence="12">
    <location>
        <begin position="883"/>
        <end position="892"/>
    </location>
</feature>
<dbReference type="FunFam" id="2.10.25.10:FF:000138">
    <property type="entry name" value="Laminin subunit beta 1"/>
    <property type="match status" value="1"/>
</dbReference>
<dbReference type="Pfam" id="PF24973">
    <property type="entry name" value="EGF_LMN_ATRN"/>
    <property type="match status" value="1"/>
</dbReference>
<dbReference type="PANTHER" id="PTHR10574:SF375">
    <property type="entry name" value="LAMININ SUBUNIT BETA-1"/>
    <property type="match status" value="1"/>
</dbReference>
<evidence type="ECO:0000256" key="11">
    <source>
        <dbReference type="ARBA" id="ARBA00023292"/>
    </source>
</evidence>
<feature type="coiled-coil region" evidence="13">
    <location>
        <begin position="1244"/>
        <end position="1306"/>
    </location>
</feature>
<dbReference type="Pfam" id="PF21199">
    <property type="entry name" value="LAMININ_IV_B"/>
    <property type="match status" value="1"/>
</dbReference>
<feature type="disulfide bond" evidence="12">
    <location>
        <begin position="1131"/>
        <end position="1143"/>
    </location>
</feature>
<feature type="chain" id="PRO_5029917966" description="Laminin subunit beta-1" evidence="14">
    <location>
        <begin position="24"/>
        <end position="1781"/>
    </location>
</feature>
<dbReference type="GO" id="GO:0034446">
    <property type="term" value="P:substrate adhesion-dependent cell spreading"/>
    <property type="evidence" value="ECO:0000318"/>
    <property type="project" value="GO_Central"/>
</dbReference>
<dbReference type="GO" id="GO:0009887">
    <property type="term" value="P:animal organ morphogenesis"/>
    <property type="evidence" value="ECO:0000318"/>
    <property type="project" value="GO_Central"/>
</dbReference>
<keyword evidence="3" id="KW-0272">Extracellular matrix</keyword>
<dbReference type="Gene3D" id="2.60.120.260">
    <property type="entry name" value="Galactose-binding domain-like"/>
    <property type="match status" value="1"/>
</dbReference>
<feature type="disulfide bond" evidence="12">
    <location>
        <begin position="1083"/>
        <end position="1095"/>
    </location>
</feature>
<keyword evidence="11 12" id="KW-0424">Laminin EGF-like domain</keyword>
<keyword evidence="19" id="KW-1185">Reference proteome</keyword>
<evidence type="ECO:0000313" key="19">
    <source>
        <dbReference type="Proteomes" id="UP000007110"/>
    </source>
</evidence>
<feature type="disulfide bond" evidence="12">
    <location>
        <begin position="1152"/>
        <end position="1161"/>
    </location>
</feature>
<feature type="domain" description="Laminin EGF-like" evidence="15">
    <location>
        <begin position="864"/>
        <end position="913"/>
    </location>
</feature>
<feature type="domain" description="Laminin EGF-like" evidence="15">
    <location>
        <begin position="459"/>
        <end position="509"/>
    </location>
</feature>
<dbReference type="GO" id="GO:0007411">
    <property type="term" value="P:axon guidance"/>
    <property type="evidence" value="ECO:0000318"/>
    <property type="project" value="GO_Central"/>
</dbReference>
<keyword evidence="9 12" id="KW-1015">Disulfide bond</keyword>
<dbReference type="Gene3D" id="1.10.287.1490">
    <property type="match status" value="1"/>
</dbReference>
<dbReference type="RefSeq" id="XP_030828530.1">
    <property type="nucleotide sequence ID" value="XM_030972670.1"/>
</dbReference>
<dbReference type="CDD" id="cd22302">
    <property type="entry name" value="cc_DmLAMB1-like_C"/>
    <property type="match status" value="1"/>
</dbReference>
<dbReference type="Pfam" id="PF23219">
    <property type="entry name" value="LAMB1"/>
    <property type="match status" value="1"/>
</dbReference>
<feature type="disulfide bond" evidence="12">
    <location>
        <begin position="1085"/>
        <end position="1102"/>
    </location>
</feature>
<dbReference type="InterPro" id="IPR008211">
    <property type="entry name" value="Laminin_N"/>
</dbReference>
<accession>A0A7M7MYK6</accession>
<keyword evidence="10" id="KW-0325">Glycoprotein</keyword>
<evidence type="ECO:0000256" key="13">
    <source>
        <dbReference type="SAM" id="Coils"/>
    </source>
</evidence>
<dbReference type="Pfam" id="PF00055">
    <property type="entry name" value="Laminin_N"/>
    <property type="match status" value="1"/>
</dbReference>
<dbReference type="InterPro" id="IPR000742">
    <property type="entry name" value="EGF"/>
</dbReference>
<feature type="disulfide bond" evidence="12">
    <location>
        <begin position="818"/>
        <end position="830"/>
    </location>
</feature>
<dbReference type="InterPro" id="IPR013015">
    <property type="entry name" value="Laminin_IV_B"/>
</dbReference>
<evidence type="ECO:0000256" key="7">
    <source>
        <dbReference type="ARBA" id="ARBA00022889"/>
    </source>
</evidence>
<dbReference type="SMART" id="SM00181">
    <property type="entry name" value="EGF"/>
    <property type="match status" value="7"/>
</dbReference>
<reference evidence="19" key="1">
    <citation type="submission" date="2015-02" db="EMBL/GenBank/DDBJ databases">
        <title>Genome sequencing for Strongylocentrotus purpuratus.</title>
        <authorList>
            <person name="Murali S."/>
            <person name="Liu Y."/>
            <person name="Vee V."/>
            <person name="English A."/>
            <person name="Wang M."/>
            <person name="Skinner E."/>
            <person name="Han Y."/>
            <person name="Muzny D.M."/>
            <person name="Worley K.C."/>
            <person name="Gibbs R.A."/>
        </authorList>
    </citation>
    <scope>NUCLEOTIDE SEQUENCE</scope>
</reference>
<feature type="disulfide bond" evidence="12">
    <location>
        <begin position="772"/>
        <end position="789"/>
    </location>
</feature>
<feature type="coiled-coil region" evidence="13">
    <location>
        <begin position="1424"/>
        <end position="1461"/>
    </location>
</feature>
<dbReference type="InterPro" id="IPR002049">
    <property type="entry name" value="LE_dom"/>
</dbReference>
<feature type="domain" description="Laminin EGF-like" evidence="15">
    <location>
        <begin position="1131"/>
        <end position="1177"/>
    </location>
</feature>
<evidence type="ECO:0000259" key="16">
    <source>
        <dbReference type="PROSITE" id="PS51116"/>
    </source>
</evidence>
<dbReference type="SMART" id="SM00180">
    <property type="entry name" value="EGF_Lam"/>
    <property type="match status" value="13"/>
</dbReference>
<keyword evidence="6" id="KW-0084">Basement membrane</keyword>
<evidence type="ECO:0000256" key="10">
    <source>
        <dbReference type="ARBA" id="ARBA00023180"/>
    </source>
</evidence>
<feature type="domain" description="Laminin EGF-like" evidence="15">
    <location>
        <begin position="770"/>
        <end position="817"/>
    </location>
</feature>
<dbReference type="PROSITE" id="PS51116">
    <property type="entry name" value="LAMININ_IVB"/>
    <property type="match status" value="1"/>
</dbReference>
<feature type="disulfide bond" evidence="12">
    <location>
        <begin position="1104"/>
        <end position="1113"/>
    </location>
</feature>
<dbReference type="InterPro" id="IPR050440">
    <property type="entry name" value="Laminin/Netrin_ECM"/>
</dbReference>
<evidence type="ECO:0000256" key="12">
    <source>
        <dbReference type="PROSITE-ProRule" id="PRU00460"/>
    </source>
</evidence>
<dbReference type="PANTHER" id="PTHR10574">
    <property type="entry name" value="NETRIN/LAMININ-RELATED"/>
    <property type="match status" value="1"/>
</dbReference>
<dbReference type="FunFam" id="2.170.300.10:FF:000001">
    <property type="entry name" value="Laminin subunit beta-1"/>
    <property type="match status" value="1"/>
</dbReference>
<feature type="domain" description="Laminin EGF-like" evidence="15">
    <location>
        <begin position="1025"/>
        <end position="1082"/>
    </location>
</feature>
<organism evidence="18 19">
    <name type="scientific">Strongylocentrotus purpuratus</name>
    <name type="common">Purple sea urchin</name>
    <dbReference type="NCBI Taxonomy" id="7668"/>
    <lineage>
        <taxon>Eukaryota</taxon>
        <taxon>Metazoa</taxon>
        <taxon>Echinodermata</taxon>
        <taxon>Eleutherozoa</taxon>
        <taxon>Echinozoa</taxon>
        <taxon>Echinoidea</taxon>
        <taxon>Euechinoidea</taxon>
        <taxon>Echinacea</taxon>
        <taxon>Camarodonta</taxon>
        <taxon>Echinidea</taxon>
        <taxon>Strongylocentrotidae</taxon>
        <taxon>Strongylocentrotus</taxon>
    </lineage>
</organism>
<evidence type="ECO:0000256" key="8">
    <source>
        <dbReference type="ARBA" id="ARBA00023054"/>
    </source>
</evidence>
<dbReference type="GO" id="GO:0070831">
    <property type="term" value="P:basement membrane assembly"/>
    <property type="evidence" value="ECO:0000318"/>
    <property type="project" value="GO_Central"/>
</dbReference>
<feature type="disulfide bond" evidence="12">
    <location>
        <begin position="493"/>
        <end position="507"/>
    </location>
</feature>
<evidence type="ECO:0000259" key="17">
    <source>
        <dbReference type="PROSITE" id="PS51117"/>
    </source>
</evidence>
<evidence type="ECO:0000256" key="14">
    <source>
        <dbReference type="SAM" id="SignalP"/>
    </source>
</evidence>
<dbReference type="SMART" id="SM00136">
    <property type="entry name" value="LamNT"/>
    <property type="match status" value="1"/>
</dbReference>
<keyword evidence="8 13" id="KW-0175">Coiled coil</keyword>
<dbReference type="InterPro" id="IPR056863">
    <property type="entry name" value="LMN_ATRN_NET-like_EGF"/>
</dbReference>
<name>A0A7M7MYK6_STRPU</name>
<feature type="disulfide bond" evidence="12">
    <location>
        <begin position="1055"/>
        <end position="1064"/>
    </location>
</feature>
<feature type="domain" description="Laminin N-terminal" evidence="17">
    <location>
        <begin position="34"/>
        <end position="273"/>
    </location>
</feature>
<evidence type="ECO:0000256" key="3">
    <source>
        <dbReference type="ARBA" id="ARBA00022530"/>
    </source>
</evidence>
<feature type="disulfide bond" evidence="12">
    <location>
        <begin position="1133"/>
        <end position="1150"/>
    </location>
</feature>
<protein>
    <recommendedName>
        <fullName evidence="20">Laminin subunit beta-1</fullName>
    </recommendedName>
</protein>
<sequence>MIMAEDLTALYIVLFLSAVASYGQLILAGSGACEGDSCYAGDLLIGREDKLFASSTCGLNGREPFYIVSHLENRNREIFHCDSRTPWQEGVNDLNHEIKHVVTSMDNSQKKVRWWQSENGLEQVYIQFDLEAVFHFTHLIMTFKSFRPKAMVIERSSDFGHTWKPYRYFAYDCAGSFPEVSRAPIRNISQVICESRYSAVEPSTGGEVIFRVLPPNIPIEDPYSREVQDMIKVTNIRINITELHFLGDHLFDDGDEVFNKYYYALYEMVVRGSCHCFNHASRCVPADGMEFKQQMVNGQCECIHNTEGKNCERCEPFFNDQPWRPAGLRGENNECKRCNCNDHATSCHFDEAVYRLTNGASGGVCDNCLHNTVGRNCEQCKPFFFMHPDRDIRDPNICVPCNCDPAGSENGGECASHTQGEMVAGMCLCKRYVTGQRCDTCQDGYWELNEANPEGCRECACDLLGSENNMGCDKSTGNCRCKRYVTGQNCDRCYEGYYGLSADLYGCKQCECDPGGSYNNSCNQASGQCPCRRNIGERQCGQVNSGYFYVNMDYYTYEAEYARAVGDLSLVDYYPRMRESEYIGWTGPGFMRVHEGGGIEFTVSNLPMSGNYDLILRYEPLLPGVWEDVRITINRPGDIPTQSVCGNTIPQDDLLVTTLPSGSRHVVLSNPVCLETGKTYTIRVDFTRYSSDNQDSNAQILLDSLVVMPRATIYPIFQGPDPIEQYRREQWDYYRCGEAHMSAVHSPLSDICKELMFSMSALAFDGALPCQCDPTGSLSNMCDETGGQCQCKPNVIGRTCNQCAPGTYGFGPEGCTPCDCDGTGSLNEFCNQLTGQCPCRPNTYGQQCNECQPGFWNFPNCQRCNCNGHADICDPRTGECIDCQSNTAGFECESCKRGYYGDPTRGSALPCQACLCPGGAGSGNQFAESCQLDQATQTVQCDCFSGYTGIRCDQCDNNYFGNPTEARGVCNLCSCNGNTLSSTPGNCDARSGKCLQCLYNTDGFNCEQCAPGFYGDAIQRTCRDCQCNVLGTDRSQCDLDNNCGVCDPVSGQCPCLPNVLGQQCDRCAQDHWKLASGTGCEACNCCPYGAVSSRCDEFTGQCACRSGFGGRECCDCEANFWGDPRDGCYECDCDEQGSATSQCERATGQCVCLPGVTGYRCDQCARGTTGELPRCEPCGECFDDWDLTILHLRNETYDLIARARNIKVSGVSGVYDREFSRLEGLVDYAESLIRGAPSVTETDVDNIQSELDDIRATLEEYRQQVQGLEDMQRRTRGNIARANRELDLLEREGDELQADAERLQRESYDFGTANVEGAMNSILRSQNLSRAAEGRVDDTQPTLDQSAAVRQEVEDLIGERNAALESERQGYLDRLDDVDNQLTGLEGLLAGLNEEICGSPGDSCDICGGAGCGQCGGLGCGGSVQKAEDALRRATEADQKLDQKEEEARSMLDEMMQAKDRTGEAQDLAQQAYDQALLAKQEAEQGQINIKDLINNITDFLGRSKSEPDDIRLLVNETLNTKISLSPEEIEDLAEQIEDIIATLENIDEIIAATRDDLQRVNDLKARADAAREYAEGVLDSAEDVVRALNQAEAAQNIADNAINNATEDIEDAGDSLTSIESEARDAKDKSNNLLDKIEAMKAQLEGVQLKVTDNQEKVTQAVDLAEMAEGQALDVAGRVEEMERDFNQTSDEVMAKVAEVEGAKGRADTLFLNVIAFEEKITKDYEDLQEMETTFNNNNATLHDLTAEIAALNMKMMQILMDIQTKAAYYRSCTESPTAP</sequence>
<evidence type="ECO:0000259" key="15">
    <source>
        <dbReference type="PROSITE" id="PS50027"/>
    </source>
</evidence>
<feature type="signal peptide" evidence="14">
    <location>
        <begin position="1"/>
        <end position="23"/>
    </location>
</feature>
<dbReference type="EnsemblMetazoa" id="XM_030972670">
    <property type="protein sequence ID" value="XP_030828530"/>
    <property type="gene ID" value="LOC582206"/>
</dbReference>
<dbReference type="FunFam" id="2.10.25.10:FF:000101">
    <property type="entry name" value="Laminin subunit beta 1"/>
    <property type="match status" value="1"/>
</dbReference>
<evidence type="ECO:0000256" key="1">
    <source>
        <dbReference type="ARBA" id="ARBA00004302"/>
    </source>
</evidence>
<evidence type="ECO:0000256" key="5">
    <source>
        <dbReference type="ARBA" id="ARBA00022737"/>
    </source>
</evidence>
<feature type="disulfide bond" evidence="12">
    <location>
        <begin position="820"/>
        <end position="837"/>
    </location>
</feature>
<dbReference type="Gene3D" id="2.170.300.10">
    <property type="entry name" value="Tie2 ligand-binding domain superfamily"/>
    <property type="match status" value="1"/>
</dbReference>
<feature type="disulfide bond" evidence="12">
    <location>
        <begin position="1025"/>
        <end position="1037"/>
    </location>
</feature>
<dbReference type="FunFam" id="2.10.25.10:FF:000135">
    <property type="entry name" value="Laminin subunit beta 4"/>
    <property type="match status" value="2"/>
</dbReference>
<feature type="disulfide bond" evidence="12">
    <location>
        <begin position="839"/>
        <end position="848"/>
    </location>
</feature>
<comment type="subcellular location">
    <subcellularLocation>
        <location evidence="1">Secreted</location>
        <location evidence="1">Extracellular space</location>
        <location evidence="1">Extracellular matrix</location>
        <location evidence="1">Basement membrane</location>
    </subcellularLocation>
</comment>
<dbReference type="SUPFAM" id="SSF57196">
    <property type="entry name" value="EGF/Laminin"/>
    <property type="match status" value="12"/>
</dbReference>
<dbReference type="FunFam" id="2.10.25.10:FF:000065">
    <property type="entry name" value="Laminin subunit beta 1"/>
    <property type="match status" value="1"/>
</dbReference>